<reference evidence="2" key="2">
    <citation type="submission" date="2023-05" db="EMBL/GenBank/DDBJ databases">
        <authorList>
            <consortium name="Lawrence Berkeley National Laboratory"/>
            <person name="Steindorff A."/>
            <person name="Hensen N."/>
            <person name="Bonometti L."/>
            <person name="Westerberg I."/>
            <person name="Brannstrom I.O."/>
            <person name="Guillou S."/>
            <person name="Cros-Aarteil S."/>
            <person name="Calhoun S."/>
            <person name="Haridas S."/>
            <person name="Kuo A."/>
            <person name="Mondo S."/>
            <person name="Pangilinan J."/>
            <person name="Riley R."/>
            <person name="Labutti K."/>
            <person name="Andreopoulos B."/>
            <person name="Lipzen A."/>
            <person name="Chen C."/>
            <person name="Yanf M."/>
            <person name="Daum C."/>
            <person name="Ng V."/>
            <person name="Clum A."/>
            <person name="Ohm R."/>
            <person name="Martin F."/>
            <person name="Silar P."/>
            <person name="Natvig D."/>
            <person name="Lalanne C."/>
            <person name="Gautier V."/>
            <person name="Ament-Velasquez S.L."/>
            <person name="Kruys A."/>
            <person name="Hutchinson M.I."/>
            <person name="Powell A.J."/>
            <person name="Barry K."/>
            <person name="Miller A.N."/>
            <person name="Grigoriev I.V."/>
            <person name="Debuchy R."/>
            <person name="Gladieux P."/>
            <person name="Thoren M.H."/>
            <person name="Johannesson H."/>
        </authorList>
    </citation>
    <scope>NUCLEOTIDE SEQUENCE</scope>
    <source>
        <strain evidence="2">CBS 757.83</strain>
    </source>
</reference>
<evidence type="ECO:0000313" key="3">
    <source>
        <dbReference type="Proteomes" id="UP001305647"/>
    </source>
</evidence>
<evidence type="ECO:0000256" key="1">
    <source>
        <dbReference type="SAM" id="MobiDB-lite"/>
    </source>
</evidence>
<dbReference type="AlphaFoldDB" id="A0AAN6T368"/>
<evidence type="ECO:0000313" key="2">
    <source>
        <dbReference type="EMBL" id="KAK4102372.1"/>
    </source>
</evidence>
<proteinExistence type="predicted"/>
<keyword evidence="3" id="KW-1185">Reference proteome</keyword>
<feature type="compositionally biased region" description="Basic and acidic residues" evidence="1">
    <location>
        <begin position="54"/>
        <end position="68"/>
    </location>
</feature>
<name>A0AAN6T368_9PEZI</name>
<accession>A0AAN6T368</accession>
<feature type="non-terminal residue" evidence="2">
    <location>
        <position position="354"/>
    </location>
</feature>
<feature type="compositionally biased region" description="Low complexity" evidence="1">
    <location>
        <begin position="298"/>
        <end position="319"/>
    </location>
</feature>
<organism evidence="2 3">
    <name type="scientific">Parathielavia hyrcaniae</name>
    <dbReference type="NCBI Taxonomy" id="113614"/>
    <lineage>
        <taxon>Eukaryota</taxon>
        <taxon>Fungi</taxon>
        <taxon>Dikarya</taxon>
        <taxon>Ascomycota</taxon>
        <taxon>Pezizomycotina</taxon>
        <taxon>Sordariomycetes</taxon>
        <taxon>Sordariomycetidae</taxon>
        <taxon>Sordariales</taxon>
        <taxon>Chaetomiaceae</taxon>
        <taxon>Parathielavia</taxon>
    </lineage>
</organism>
<reference evidence="2" key="1">
    <citation type="journal article" date="2023" name="Mol. Phylogenet. Evol.">
        <title>Genome-scale phylogeny and comparative genomics of the fungal order Sordariales.</title>
        <authorList>
            <person name="Hensen N."/>
            <person name="Bonometti L."/>
            <person name="Westerberg I."/>
            <person name="Brannstrom I.O."/>
            <person name="Guillou S."/>
            <person name="Cros-Aarteil S."/>
            <person name="Calhoun S."/>
            <person name="Haridas S."/>
            <person name="Kuo A."/>
            <person name="Mondo S."/>
            <person name="Pangilinan J."/>
            <person name="Riley R."/>
            <person name="LaButti K."/>
            <person name="Andreopoulos B."/>
            <person name="Lipzen A."/>
            <person name="Chen C."/>
            <person name="Yan M."/>
            <person name="Daum C."/>
            <person name="Ng V."/>
            <person name="Clum A."/>
            <person name="Steindorff A."/>
            <person name="Ohm R.A."/>
            <person name="Martin F."/>
            <person name="Silar P."/>
            <person name="Natvig D.O."/>
            <person name="Lalanne C."/>
            <person name="Gautier V."/>
            <person name="Ament-Velasquez S.L."/>
            <person name="Kruys A."/>
            <person name="Hutchinson M.I."/>
            <person name="Powell A.J."/>
            <person name="Barry K."/>
            <person name="Miller A.N."/>
            <person name="Grigoriev I.V."/>
            <person name="Debuchy R."/>
            <person name="Gladieux P."/>
            <person name="Hiltunen Thoren M."/>
            <person name="Johannesson H."/>
        </authorList>
    </citation>
    <scope>NUCLEOTIDE SEQUENCE</scope>
    <source>
        <strain evidence="2">CBS 757.83</strain>
    </source>
</reference>
<comment type="caution">
    <text evidence="2">The sequence shown here is derived from an EMBL/GenBank/DDBJ whole genome shotgun (WGS) entry which is preliminary data.</text>
</comment>
<sequence>PPWDRSFEVFWTRHSPATTGDNLNDEKAFRENLLRLRHTATPGFRPSTPAIRTQKQEHDSSPPKEAVEARVSQTGTLGERREPLNLPKANTCYFRLPDHIRLKIMKDTLAGRNADRKPIRMNHSLFLYEAWPVNRSRGAKIWPEDYFDSLQGVLSSLHNYTSVCSSMRADVMATLFLTRRFHVVYSPYVTSTLATAATHYMDRYGPLMTSITLEIDFTKVSGGPKPEAGGMDPGPGLQRLKQLVESFVCSQRARHETGPAIHDLRVLVRRYHGRRPQQPPPASPKPTTKHSSKKEGTPKSPTTTTATSTSPKPYYTPDTLVSNTLAPLKSLGSLVQSFTITGAPESFASDLVTS</sequence>
<feature type="region of interest" description="Disordered" evidence="1">
    <location>
        <begin position="37"/>
        <end position="68"/>
    </location>
</feature>
<feature type="region of interest" description="Disordered" evidence="1">
    <location>
        <begin position="273"/>
        <end position="320"/>
    </location>
</feature>
<gene>
    <name evidence="2" type="ORF">N658DRAFT_402112</name>
</gene>
<protein>
    <submittedName>
        <fullName evidence="2">Uncharacterized protein</fullName>
    </submittedName>
</protein>
<feature type="non-terminal residue" evidence="2">
    <location>
        <position position="1"/>
    </location>
</feature>
<dbReference type="EMBL" id="MU863631">
    <property type="protein sequence ID" value="KAK4102372.1"/>
    <property type="molecule type" value="Genomic_DNA"/>
</dbReference>
<dbReference type="Proteomes" id="UP001305647">
    <property type="component" value="Unassembled WGS sequence"/>
</dbReference>